<evidence type="ECO:0000256" key="1">
    <source>
        <dbReference type="ARBA" id="ARBA00022468"/>
    </source>
</evidence>
<proteinExistence type="predicted"/>
<evidence type="ECO:0000313" key="5">
    <source>
        <dbReference type="Proteomes" id="UP000605846"/>
    </source>
</evidence>
<keyword evidence="5" id="KW-1185">Reference proteome</keyword>
<keyword evidence="1" id="KW-0343">GTPase activation</keyword>
<feature type="region of interest" description="Disordered" evidence="2">
    <location>
        <begin position="674"/>
        <end position="735"/>
    </location>
</feature>
<name>A0A8H7BZ07_9FUNG</name>
<dbReference type="EMBL" id="JABAYA010000008">
    <property type="protein sequence ID" value="KAF7731692.1"/>
    <property type="molecule type" value="Genomic_DNA"/>
</dbReference>
<evidence type="ECO:0000256" key="2">
    <source>
        <dbReference type="SAM" id="MobiDB-lite"/>
    </source>
</evidence>
<evidence type="ECO:0000313" key="4">
    <source>
        <dbReference type="EMBL" id="KAF7731692.1"/>
    </source>
</evidence>
<dbReference type="PROSITE" id="PS50086">
    <property type="entry name" value="TBC_RABGAP"/>
    <property type="match status" value="1"/>
</dbReference>
<dbReference type="GO" id="GO:0005096">
    <property type="term" value="F:GTPase activator activity"/>
    <property type="evidence" value="ECO:0007669"/>
    <property type="project" value="UniProtKB-KW"/>
</dbReference>
<dbReference type="PANTHER" id="PTHR22957">
    <property type="entry name" value="TBC1 DOMAIN FAMILY MEMBER GTPASE-ACTIVATING PROTEIN"/>
    <property type="match status" value="1"/>
</dbReference>
<feature type="compositionally biased region" description="Polar residues" evidence="2">
    <location>
        <begin position="493"/>
        <end position="510"/>
    </location>
</feature>
<dbReference type="InterPro" id="IPR000195">
    <property type="entry name" value="Rab-GAP-TBC_dom"/>
</dbReference>
<dbReference type="SMART" id="SM00164">
    <property type="entry name" value="TBC"/>
    <property type="match status" value="1"/>
</dbReference>
<sequence length="744" mass="83646">MSIFLGYLPTLDTSSWSATHSQQRQRYADLKRVYIDDPAEKISKKSGNQEDLSDNNPLALNESNPWQQYFADLELRKVILQDVERTLPDVDYFRSEEAQQRMTDILFIYCKLHQNVSYRQGMHELLAPLYFIVATESMDLEGINPIDPIVQTMTKSLDANYVEHDSFILFENLMKYAKTWYEFSTNAPKSSQSQTQATRYSSEIVPESHAVRTSEYKVAIANSLVDFPPESCGFCMSSHTPAISSKGRSGASQASRVTWDRTATVRNLWDAIFAQDATLMLSKGYSECLSMLMRPIHTDNPVSFVEQAKYLQENLGPDAGLHILRQNDIRAGKEPRISLWDGVDLQRHNQSPINRLSHRRSHGTNLESFTNMTRGMMKSPQVQELNKAIAGMVDSVQKNVGLFGSSFDIPNNSPRRRLTAPSEFTADIDRFASSGSFHKYDSYRRSEQREVPSPKNTLENSDLLRLQSVNRQMGDLVAKCVDVLEKELFGKPETSQDPSTNNAADQQSEEQLVGEAAASVKEDHENGSANRQSEEITATAVPAGTSERKLDEASLIIALVGLKHVRDVLTGRQTEFDPSVADVKYDRTIADTRTEEPQSLEEPEDFHQKPEASPGLMVDKPLPALQEEDVKPTVPTKYYPANPPPRKPTVKYRIEDILADPDLQTNAFRSSQTSKLESILQGDNKVESMSEPSLTRKRKSVSLKRTENDSSAADAASRILSDSGNDPLDAKNLDNKKTYEYDVF</sequence>
<feature type="region of interest" description="Disordered" evidence="2">
    <location>
        <begin position="628"/>
        <end position="649"/>
    </location>
</feature>
<gene>
    <name evidence="4" type="ORF">EC973_008863</name>
</gene>
<organism evidence="4 5">
    <name type="scientific">Apophysomyces ossiformis</name>
    <dbReference type="NCBI Taxonomy" id="679940"/>
    <lineage>
        <taxon>Eukaryota</taxon>
        <taxon>Fungi</taxon>
        <taxon>Fungi incertae sedis</taxon>
        <taxon>Mucoromycota</taxon>
        <taxon>Mucoromycotina</taxon>
        <taxon>Mucoromycetes</taxon>
        <taxon>Mucorales</taxon>
        <taxon>Mucorineae</taxon>
        <taxon>Mucoraceae</taxon>
        <taxon>Apophysomyces</taxon>
    </lineage>
</organism>
<dbReference type="PANTHER" id="PTHR22957:SF337">
    <property type="entry name" value="TBC1 DOMAIN FAMILY MEMBER 5"/>
    <property type="match status" value="1"/>
</dbReference>
<feature type="region of interest" description="Disordered" evidence="2">
    <location>
        <begin position="491"/>
        <end position="547"/>
    </location>
</feature>
<evidence type="ECO:0000259" key="3">
    <source>
        <dbReference type="PROSITE" id="PS50086"/>
    </source>
</evidence>
<dbReference type="Gene3D" id="1.10.8.270">
    <property type="entry name" value="putative rabgap domain of human tbc1 domain family member 14 like domains"/>
    <property type="match status" value="1"/>
</dbReference>
<feature type="region of interest" description="Disordered" evidence="2">
    <location>
        <begin position="593"/>
        <end position="616"/>
    </location>
</feature>
<accession>A0A8H7BZ07</accession>
<dbReference type="OrthoDB" id="27140at2759"/>
<protein>
    <recommendedName>
        <fullName evidence="3">Rab-GAP TBC domain-containing protein</fullName>
    </recommendedName>
</protein>
<reference evidence="4" key="1">
    <citation type="submission" date="2020-01" db="EMBL/GenBank/DDBJ databases">
        <title>Genome Sequencing of Three Apophysomyces-Like Fungal Strains Confirms a Novel Fungal Genus in the Mucoromycota with divergent Burkholderia-like Endosymbiotic Bacteria.</title>
        <authorList>
            <person name="Stajich J.E."/>
            <person name="Macias A.M."/>
            <person name="Carter-House D."/>
            <person name="Lovett B."/>
            <person name="Kasson L.R."/>
            <person name="Berry K."/>
            <person name="Grigoriev I."/>
            <person name="Chang Y."/>
            <person name="Spatafora J."/>
            <person name="Kasson M.T."/>
        </authorList>
    </citation>
    <scope>NUCLEOTIDE SEQUENCE</scope>
    <source>
        <strain evidence="4">NRRL A-21654</strain>
    </source>
</reference>
<feature type="domain" description="Rab-GAP TBC" evidence="3">
    <location>
        <begin position="6"/>
        <end position="276"/>
    </location>
</feature>
<dbReference type="FunFam" id="1.10.8.270:FF:000031">
    <property type="entry name" value="TBC1 domain family member 5"/>
    <property type="match status" value="1"/>
</dbReference>
<dbReference type="InterPro" id="IPR035969">
    <property type="entry name" value="Rab-GAP_TBC_sf"/>
</dbReference>
<dbReference type="AlphaFoldDB" id="A0A8H7BZ07"/>
<dbReference type="Pfam" id="PF00566">
    <property type="entry name" value="RabGAP-TBC"/>
    <property type="match status" value="1"/>
</dbReference>
<comment type="caution">
    <text evidence="4">The sequence shown here is derived from an EMBL/GenBank/DDBJ whole genome shotgun (WGS) entry which is preliminary data.</text>
</comment>
<dbReference type="Proteomes" id="UP000605846">
    <property type="component" value="Unassembled WGS sequence"/>
</dbReference>
<dbReference type="SUPFAM" id="SSF47923">
    <property type="entry name" value="Ypt/Rab-GAP domain of gyp1p"/>
    <property type="match status" value="1"/>
</dbReference>